<keyword evidence="3" id="KW-1185">Reference proteome</keyword>
<evidence type="ECO:0000313" key="2">
    <source>
        <dbReference type="EMBL" id="MVP00350.1"/>
    </source>
</evidence>
<dbReference type="RefSeq" id="WP_157335946.1">
    <property type="nucleotide sequence ID" value="NZ_RHLK01000006.1"/>
</dbReference>
<gene>
    <name evidence="2" type="ORF">EDM21_12590</name>
</gene>
<sequence>MYSRDTIKGNLTTPERVMLWEMMQTMDRILDNLVALNKHNEEQNRVHSREHKSEDTKRPEVLKRKRRGAV</sequence>
<reference evidence="2 3" key="1">
    <citation type="journal article" date="2019" name="Microorganisms">
        <title>Paenibacillus lutrae sp. nov., A Chitinolytic Species Isolated from A River Otter in Castril Natural Park, Granada, Spain.</title>
        <authorList>
            <person name="Rodriguez M."/>
            <person name="Reina J.C."/>
            <person name="Bejar V."/>
            <person name="Llamas I."/>
        </authorList>
    </citation>
    <scope>NUCLEOTIDE SEQUENCE [LARGE SCALE GENOMIC DNA]</scope>
    <source>
        <strain evidence="2 3">N10</strain>
    </source>
</reference>
<dbReference type="Proteomes" id="UP000490800">
    <property type="component" value="Unassembled WGS sequence"/>
</dbReference>
<accession>A0A7X3FIJ5</accession>
<name>A0A7X3FIJ5_9BACL</name>
<proteinExistence type="predicted"/>
<evidence type="ECO:0000256" key="1">
    <source>
        <dbReference type="SAM" id="MobiDB-lite"/>
    </source>
</evidence>
<organism evidence="2 3">
    <name type="scientific">Paenibacillus lutrae</name>
    <dbReference type="NCBI Taxonomy" id="2078573"/>
    <lineage>
        <taxon>Bacteria</taxon>
        <taxon>Bacillati</taxon>
        <taxon>Bacillota</taxon>
        <taxon>Bacilli</taxon>
        <taxon>Bacillales</taxon>
        <taxon>Paenibacillaceae</taxon>
        <taxon>Paenibacillus</taxon>
    </lineage>
</organism>
<evidence type="ECO:0000313" key="3">
    <source>
        <dbReference type="Proteomes" id="UP000490800"/>
    </source>
</evidence>
<comment type="caution">
    <text evidence="2">The sequence shown here is derived from an EMBL/GenBank/DDBJ whole genome shotgun (WGS) entry which is preliminary data.</text>
</comment>
<feature type="compositionally biased region" description="Basic and acidic residues" evidence="1">
    <location>
        <begin position="40"/>
        <end position="62"/>
    </location>
</feature>
<dbReference type="EMBL" id="RHLK01000006">
    <property type="protein sequence ID" value="MVP00350.1"/>
    <property type="molecule type" value="Genomic_DNA"/>
</dbReference>
<protein>
    <submittedName>
        <fullName evidence="2">Uncharacterized protein</fullName>
    </submittedName>
</protein>
<dbReference type="AlphaFoldDB" id="A0A7X3FIJ5"/>
<feature type="region of interest" description="Disordered" evidence="1">
    <location>
        <begin position="40"/>
        <end position="70"/>
    </location>
</feature>